<keyword evidence="3" id="KW-1185">Reference proteome</keyword>
<accession>A0A1Y2DT38</accession>
<gene>
    <name evidence="2" type="ORF">BCR38DRAFT_410738</name>
</gene>
<organism evidence="2 3">
    <name type="scientific">Pseudomassariella vexata</name>
    <dbReference type="NCBI Taxonomy" id="1141098"/>
    <lineage>
        <taxon>Eukaryota</taxon>
        <taxon>Fungi</taxon>
        <taxon>Dikarya</taxon>
        <taxon>Ascomycota</taxon>
        <taxon>Pezizomycotina</taxon>
        <taxon>Sordariomycetes</taxon>
        <taxon>Xylariomycetidae</taxon>
        <taxon>Amphisphaeriales</taxon>
        <taxon>Pseudomassariaceae</taxon>
        <taxon>Pseudomassariella</taxon>
    </lineage>
</organism>
<dbReference type="STRING" id="1141098.A0A1Y2DT38"/>
<dbReference type="Proteomes" id="UP000193689">
    <property type="component" value="Unassembled WGS sequence"/>
</dbReference>
<dbReference type="AlphaFoldDB" id="A0A1Y2DT38"/>
<dbReference type="RefSeq" id="XP_040714142.1">
    <property type="nucleotide sequence ID" value="XM_040858497.1"/>
</dbReference>
<evidence type="ECO:0000313" key="2">
    <source>
        <dbReference type="EMBL" id="ORY62306.1"/>
    </source>
</evidence>
<evidence type="ECO:0000313" key="3">
    <source>
        <dbReference type="Proteomes" id="UP000193689"/>
    </source>
</evidence>
<sequence length="293" mass="32590">MVDRRIGYMVLHSHVSCELCYIKPWGQGTTIPYEMNEHRVLGLTKCSWGAKCARIRNNFLDIQTRIRELLLDAQKSWEDIGNPRPTQHNRLKCLGDIVYSHEAIAKRALEKPGLSGDGLSVRAKIMDANKRFEKLMHDCGHKHQFEDTEMDPLEELAKMAELSGHPGETSSTLSVLGGVGSPFSFNGQPTTTPSPRTPQPTPEMHHTSPYRFSARSDVVKTLLNERRAACLLGYAAPRSCQSGSHALALRKADGNMAGNSRRACPRSCKTGGRDITRNAEKYLLTYCGVCYTS</sequence>
<evidence type="ECO:0000256" key="1">
    <source>
        <dbReference type="SAM" id="MobiDB-lite"/>
    </source>
</evidence>
<protein>
    <submittedName>
        <fullName evidence="2">Uncharacterized protein</fullName>
    </submittedName>
</protein>
<proteinExistence type="predicted"/>
<feature type="region of interest" description="Disordered" evidence="1">
    <location>
        <begin position="184"/>
        <end position="208"/>
    </location>
</feature>
<dbReference type="EMBL" id="MCFJ01000009">
    <property type="protein sequence ID" value="ORY62306.1"/>
    <property type="molecule type" value="Genomic_DNA"/>
</dbReference>
<comment type="caution">
    <text evidence="2">The sequence shown here is derived from an EMBL/GenBank/DDBJ whole genome shotgun (WGS) entry which is preliminary data.</text>
</comment>
<dbReference type="InParanoid" id="A0A1Y2DT38"/>
<name>A0A1Y2DT38_9PEZI</name>
<dbReference type="OrthoDB" id="415706at2759"/>
<reference evidence="2 3" key="1">
    <citation type="submission" date="2016-07" db="EMBL/GenBank/DDBJ databases">
        <title>Pervasive Adenine N6-methylation of Active Genes in Fungi.</title>
        <authorList>
            <consortium name="DOE Joint Genome Institute"/>
            <person name="Mondo S.J."/>
            <person name="Dannebaum R.O."/>
            <person name="Kuo R.C."/>
            <person name="Labutti K."/>
            <person name="Haridas S."/>
            <person name="Kuo A."/>
            <person name="Salamov A."/>
            <person name="Ahrendt S.R."/>
            <person name="Lipzen A."/>
            <person name="Sullivan W."/>
            <person name="Andreopoulos W.B."/>
            <person name="Clum A."/>
            <person name="Lindquist E."/>
            <person name="Daum C."/>
            <person name="Ramamoorthy G.K."/>
            <person name="Gryganskyi A."/>
            <person name="Culley D."/>
            <person name="Magnuson J.K."/>
            <person name="James T.Y."/>
            <person name="O'Malley M.A."/>
            <person name="Stajich J.E."/>
            <person name="Spatafora J.W."/>
            <person name="Visel A."/>
            <person name="Grigoriev I.V."/>
        </authorList>
    </citation>
    <scope>NUCLEOTIDE SEQUENCE [LARGE SCALE GENOMIC DNA]</scope>
    <source>
        <strain evidence="2 3">CBS 129021</strain>
    </source>
</reference>
<dbReference type="GeneID" id="63774709"/>